<keyword evidence="4" id="KW-1185">Reference proteome</keyword>
<dbReference type="Pfam" id="PF10300">
    <property type="entry name" value="Iml2-TPR_39"/>
    <property type="match status" value="1"/>
</dbReference>
<keyword evidence="1" id="KW-0677">Repeat</keyword>
<dbReference type="PANTHER" id="PTHR31859:SF4">
    <property type="entry name" value="TETRATRICOPEPTIDE REPEAT PROTEIN 39B"/>
    <property type="match status" value="1"/>
</dbReference>
<name>A0A3B3I7K5_ORYLA</name>
<dbReference type="PANTHER" id="PTHR31859">
    <property type="entry name" value="TETRATRICOPEPTIDE REPEAT PROTEIN 39 FAMILY MEMBER"/>
    <property type="match status" value="1"/>
</dbReference>
<dbReference type="Proteomes" id="UP000001038">
    <property type="component" value="Chromosome 18"/>
</dbReference>
<proteinExistence type="predicted"/>
<reference evidence="3 4" key="1">
    <citation type="journal article" date="2007" name="Nature">
        <title>The medaka draft genome and insights into vertebrate genome evolution.</title>
        <authorList>
            <person name="Kasahara M."/>
            <person name="Naruse K."/>
            <person name="Sasaki S."/>
            <person name="Nakatani Y."/>
            <person name="Qu W."/>
            <person name="Ahsan B."/>
            <person name="Yamada T."/>
            <person name="Nagayasu Y."/>
            <person name="Doi K."/>
            <person name="Kasai Y."/>
            <person name="Jindo T."/>
            <person name="Kobayashi D."/>
            <person name="Shimada A."/>
            <person name="Toyoda A."/>
            <person name="Kuroki Y."/>
            <person name="Fujiyama A."/>
            <person name="Sasaki T."/>
            <person name="Shimizu A."/>
            <person name="Asakawa S."/>
            <person name="Shimizu N."/>
            <person name="Hashimoto S."/>
            <person name="Yang J."/>
            <person name="Lee Y."/>
            <person name="Matsushima K."/>
            <person name="Sugano S."/>
            <person name="Sakaizumi M."/>
            <person name="Narita T."/>
            <person name="Ohishi K."/>
            <person name="Haga S."/>
            <person name="Ohta F."/>
            <person name="Nomoto H."/>
            <person name="Nogata K."/>
            <person name="Morishita T."/>
            <person name="Endo T."/>
            <person name="Shin-I T."/>
            <person name="Takeda H."/>
            <person name="Morishita S."/>
            <person name="Kohara Y."/>
        </authorList>
    </citation>
    <scope>NUCLEOTIDE SEQUENCE [LARGE SCALE GENOMIC DNA]</scope>
    <source>
        <strain evidence="3 4">Hd-rR</strain>
    </source>
</reference>
<reference evidence="3" key="3">
    <citation type="submission" date="2025-09" db="UniProtKB">
        <authorList>
            <consortium name="Ensembl"/>
        </authorList>
    </citation>
    <scope>IDENTIFICATION</scope>
    <source>
        <strain evidence="3">Hd-rR</strain>
    </source>
</reference>
<evidence type="ECO:0000256" key="2">
    <source>
        <dbReference type="ARBA" id="ARBA00022803"/>
    </source>
</evidence>
<accession>A0A3B3I7K5</accession>
<sequence>MAHVGNGASAEEEEEDCFEDAFDRTPSTCRMDLQTAIQETQCALNLVLNNKFSQALDLLKPWWRDSMYHALGYSSILVMQATMTFEQRDIQAAMATIKDALQTCQRFRKRNSVVGSLSSLISRQANLQEGRCSSTLGVGGTSHQEVHTAAVVFRGDACRALLRRVSPAEGHADICAGQSAAATSRCSSRWSVGPQKHVLGLFSVDCVHFSFLEDFKIKFWYKSEEITSLKMTLVMTPAKQKLLTGAALQVDGLFRERGYHSKNALELRKAKTFSKNLDFSTYRNTLFTTVQRKTWILSPVCLQTVYDSIKDKSSVSDGSGHARFRTTDSGLANRELRFRNRK</sequence>
<evidence type="ECO:0000313" key="4">
    <source>
        <dbReference type="Proteomes" id="UP000001038"/>
    </source>
</evidence>
<evidence type="ECO:0000313" key="3">
    <source>
        <dbReference type="Ensembl" id="ENSORLP00000039775.1"/>
    </source>
</evidence>
<evidence type="ECO:0000256" key="1">
    <source>
        <dbReference type="ARBA" id="ARBA00022737"/>
    </source>
</evidence>
<gene>
    <name evidence="3" type="primary">LOC101160511</name>
</gene>
<dbReference type="Bgee" id="ENSORLG00000027310">
    <property type="expression patterns" value="Expressed in liver and 14 other cell types or tissues"/>
</dbReference>
<dbReference type="GeneTree" id="ENSGT00950000182917"/>
<dbReference type="AlphaFoldDB" id="A0A3B3I7K5"/>
<reference evidence="3" key="2">
    <citation type="submission" date="2025-08" db="UniProtKB">
        <authorList>
            <consortium name="Ensembl"/>
        </authorList>
    </citation>
    <scope>IDENTIFICATION</scope>
    <source>
        <strain evidence="3">Hd-rR</strain>
    </source>
</reference>
<organism evidence="3 4">
    <name type="scientific">Oryzias latipes</name>
    <name type="common">Japanese rice fish</name>
    <name type="synonym">Japanese killifish</name>
    <dbReference type="NCBI Taxonomy" id="8090"/>
    <lineage>
        <taxon>Eukaryota</taxon>
        <taxon>Metazoa</taxon>
        <taxon>Chordata</taxon>
        <taxon>Craniata</taxon>
        <taxon>Vertebrata</taxon>
        <taxon>Euteleostomi</taxon>
        <taxon>Actinopterygii</taxon>
        <taxon>Neopterygii</taxon>
        <taxon>Teleostei</taxon>
        <taxon>Neoteleostei</taxon>
        <taxon>Acanthomorphata</taxon>
        <taxon>Ovalentaria</taxon>
        <taxon>Atherinomorphae</taxon>
        <taxon>Beloniformes</taxon>
        <taxon>Adrianichthyidae</taxon>
        <taxon>Oryziinae</taxon>
        <taxon>Oryzias</taxon>
    </lineage>
</organism>
<keyword evidence="2" id="KW-0802">TPR repeat</keyword>
<dbReference type="Ensembl" id="ENSORLT00000046307.1">
    <property type="protein sequence ID" value="ENSORLP00000039775.1"/>
    <property type="gene ID" value="ENSORLG00000027310.1"/>
</dbReference>
<dbReference type="InterPro" id="IPR019412">
    <property type="entry name" value="IML2/TPR_39"/>
</dbReference>
<protein>
    <submittedName>
        <fullName evidence="3">Tetratricopeptide repeat domain 39B</fullName>
    </submittedName>
</protein>